<dbReference type="InterPro" id="IPR051599">
    <property type="entry name" value="Cell_Envelope_Assoc"/>
</dbReference>
<dbReference type="Pfam" id="PF02698">
    <property type="entry name" value="DUF218"/>
    <property type="match status" value="1"/>
</dbReference>
<dbReference type="PANTHER" id="PTHR30336:SF20">
    <property type="entry name" value="DUF218 DOMAIN-CONTAINING PROTEIN"/>
    <property type="match status" value="1"/>
</dbReference>
<dbReference type="PANTHER" id="PTHR30336">
    <property type="entry name" value="INNER MEMBRANE PROTEIN, PROBABLE PERMEASE"/>
    <property type="match status" value="1"/>
</dbReference>
<evidence type="ECO:0000259" key="2">
    <source>
        <dbReference type="Pfam" id="PF02698"/>
    </source>
</evidence>
<keyword evidence="1" id="KW-0812">Transmembrane</keyword>
<dbReference type="InterPro" id="IPR003848">
    <property type="entry name" value="DUF218"/>
</dbReference>
<dbReference type="STRING" id="568899.SAMN05192534_11083"/>
<feature type="transmembrane region" description="Helical" evidence="1">
    <location>
        <begin position="32"/>
        <end position="52"/>
    </location>
</feature>
<dbReference type="Gene3D" id="3.40.50.620">
    <property type="entry name" value="HUPs"/>
    <property type="match status" value="1"/>
</dbReference>
<dbReference type="OrthoDB" id="9782395at2"/>
<keyword evidence="1" id="KW-1133">Transmembrane helix</keyword>
<keyword evidence="4" id="KW-1185">Reference proteome</keyword>
<feature type="domain" description="DUF218" evidence="2">
    <location>
        <begin position="64"/>
        <end position="189"/>
    </location>
</feature>
<dbReference type="EMBL" id="FNDK01000010">
    <property type="protein sequence ID" value="SDH73821.1"/>
    <property type="molecule type" value="Genomic_DNA"/>
</dbReference>
<organism evidence="3 4">
    <name type="scientific">Alteribacillus persepolensis</name>
    <dbReference type="NCBI Taxonomy" id="568899"/>
    <lineage>
        <taxon>Bacteria</taxon>
        <taxon>Bacillati</taxon>
        <taxon>Bacillota</taxon>
        <taxon>Bacilli</taxon>
        <taxon>Bacillales</taxon>
        <taxon>Bacillaceae</taxon>
        <taxon>Alteribacillus</taxon>
    </lineage>
</organism>
<sequence length="221" mass="24788">MFSADAFGICNRNSTILAKGLWAMKKKVWKKAAIDITAVIVVLVGYAAYSIWSFSMDNQLVRCDAAIVLGAAAKGNEPSPVFRERINHSIRLYEAGYVDKIIFTGGKSDGSTYAEAEAARKYAVERNVHSDDIYIETQSTITEENLEYADDIASEHNLDTFLIVSDPLHMKRAITMADHMGMTAYSSPTQSSAYETLQTKIPFFFRELFFYIGYLLSLPFR</sequence>
<gene>
    <name evidence="3" type="ORF">SAMN05192534_11083</name>
</gene>
<evidence type="ECO:0000313" key="3">
    <source>
        <dbReference type="EMBL" id="SDH73821.1"/>
    </source>
</evidence>
<protein>
    <submittedName>
        <fullName evidence="3">Uncharacterized SAM-binding protein YcdF, DUF218 family</fullName>
    </submittedName>
</protein>
<dbReference type="Proteomes" id="UP000199163">
    <property type="component" value="Unassembled WGS sequence"/>
</dbReference>
<dbReference type="CDD" id="cd06259">
    <property type="entry name" value="YdcF-like"/>
    <property type="match status" value="1"/>
</dbReference>
<dbReference type="InterPro" id="IPR014729">
    <property type="entry name" value="Rossmann-like_a/b/a_fold"/>
</dbReference>
<reference evidence="3 4" key="1">
    <citation type="submission" date="2016-10" db="EMBL/GenBank/DDBJ databases">
        <authorList>
            <person name="de Groot N.N."/>
        </authorList>
    </citation>
    <scope>NUCLEOTIDE SEQUENCE [LARGE SCALE GENOMIC DNA]</scope>
    <source>
        <strain evidence="3 4">DSM 21632</strain>
    </source>
</reference>
<dbReference type="GO" id="GO:0005886">
    <property type="term" value="C:plasma membrane"/>
    <property type="evidence" value="ECO:0007669"/>
    <property type="project" value="TreeGrafter"/>
</dbReference>
<keyword evidence="1" id="KW-0472">Membrane</keyword>
<proteinExistence type="predicted"/>
<name>A0A1G8EV98_9BACI</name>
<evidence type="ECO:0000256" key="1">
    <source>
        <dbReference type="SAM" id="Phobius"/>
    </source>
</evidence>
<evidence type="ECO:0000313" key="4">
    <source>
        <dbReference type="Proteomes" id="UP000199163"/>
    </source>
</evidence>
<accession>A0A1G8EV98</accession>
<dbReference type="AlphaFoldDB" id="A0A1G8EV98"/>